<dbReference type="EMBL" id="ABCS01000033">
    <property type="protein sequence ID" value="EDM78221.1"/>
    <property type="molecule type" value="Genomic_DNA"/>
</dbReference>
<proteinExistence type="predicted"/>
<evidence type="ECO:0000313" key="1">
    <source>
        <dbReference type="EMBL" id="EDM78221.1"/>
    </source>
</evidence>
<gene>
    <name evidence="1" type="ORF">PPSIR1_08551</name>
</gene>
<comment type="caution">
    <text evidence="1">The sequence shown here is derived from an EMBL/GenBank/DDBJ whole genome shotgun (WGS) entry which is preliminary data.</text>
</comment>
<evidence type="ECO:0000313" key="2">
    <source>
        <dbReference type="Proteomes" id="UP000005801"/>
    </source>
</evidence>
<protein>
    <submittedName>
        <fullName evidence="1">Uncharacterized protein</fullName>
    </submittedName>
</protein>
<name>A6G787_9BACT</name>
<organism evidence="1 2">
    <name type="scientific">Plesiocystis pacifica SIR-1</name>
    <dbReference type="NCBI Taxonomy" id="391625"/>
    <lineage>
        <taxon>Bacteria</taxon>
        <taxon>Pseudomonadati</taxon>
        <taxon>Myxococcota</taxon>
        <taxon>Polyangia</taxon>
        <taxon>Nannocystales</taxon>
        <taxon>Nannocystaceae</taxon>
        <taxon>Plesiocystis</taxon>
    </lineage>
</organism>
<accession>A6G787</accession>
<dbReference type="OrthoDB" id="9925107at2"/>
<dbReference type="RefSeq" id="WP_006972582.1">
    <property type="nucleotide sequence ID" value="NZ_ABCS01000033.1"/>
</dbReference>
<dbReference type="Proteomes" id="UP000005801">
    <property type="component" value="Unassembled WGS sequence"/>
</dbReference>
<keyword evidence="2" id="KW-1185">Reference proteome</keyword>
<reference evidence="1 2" key="1">
    <citation type="submission" date="2007-06" db="EMBL/GenBank/DDBJ databases">
        <authorList>
            <person name="Shimkets L."/>
            <person name="Ferriera S."/>
            <person name="Johnson J."/>
            <person name="Kravitz S."/>
            <person name="Beeson K."/>
            <person name="Sutton G."/>
            <person name="Rogers Y.-H."/>
            <person name="Friedman R."/>
            <person name="Frazier M."/>
            <person name="Venter J.C."/>
        </authorList>
    </citation>
    <scope>NUCLEOTIDE SEQUENCE [LARGE SCALE GENOMIC DNA]</scope>
    <source>
        <strain evidence="1 2">SIR-1</strain>
    </source>
</reference>
<sequence length="181" mass="19341">MRPVHPLAPLDSAASAEALSMMATIWRERLTELSVRLAGARDAWKVEWVIHEWACERLASAAIRVGTNNEGLTGHPPARWRILVHVEASTNPAEIPLCALAVLDGRDPLLPDNVVAALVRAPTLPTAAIAARGGGRPTEDEAIIAAESTLVHEALVGHTGEGELPLALRLALARIVLEHKL</sequence>
<dbReference type="AlphaFoldDB" id="A6G787"/>